<evidence type="ECO:0000256" key="1">
    <source>
        <dbReference type="ARBA" id="ARBA00003871"/>
    </source>
</evidence>
<dbReference type="PANTHER" id="PTHR11895:SF151">
    <property type="entry name" value="GLUTAMYL-TRNA(GLN) AMIDOTRANSFERASE SUBUNIT A"/>
    <property type="match status" value="1"/>
</dbReference>
<protein>
    <recommendedName>
        <fullName evidence="5 11">Glutamyl-tRNA(Gln) amidotransferase subunit A</fullName>
        <shortName evidence="11">Glu-ADT subunit A</shortName>
        <ecNumber evidence="4 11">6.3.5.7</ecNumber>
    </recommendedName>
</protein>
<feature type="domain" description="Amidase" evidence="12">
    <location>
        <begin position="25"/>
        <end position="473"/>
    </location>
</feature>
<reference evidence="13 14" key="1">
    <citation type="submission" date="2024-03" db="EMBL/GenBank/DDBJ databases">
        <title>Community enrichment and isolation of bacterial strains for fucoidan degradation.</title>
        <authorList>
            <person name="Sichert A."/>
        </authorList>
    </citation>
    <scope>NUCLEOTIDE SEQUENCE [LARGE SCALE GENOMIC DNA]</scope>
    <source>
        <strain evidence="13 14">AS62</strain>
    </source>
</reference>
<feature type="active site" description="Acyl-ester intermediate" evidence="11">
    <location>
        <position position="183"/>
    </location>
</feature>
<dbReference type="PROSITE" id="PS00571">
    <property type="entry name" value="AMIDASES"/>
    <property type="match status" value="1"/>
</dbReference>
<gene>
    <name evidence="11 13" type="primary">gatA</name>
    <name evidence="13" type="ORF">WNY59_03925</name>
</gene>
<evidence type="ECO:0000256" key="3">
    <source>
        <dbReference type="ARBA" id="ARBA00011123"/>
    </source>
</evidence>
<comment type="subunit">
    <text evidence="3 11">Heterotrimer of A, B and C subunits.</text>
</comment>
<evidence type="ECO:0000313" key="13">
    <source>
        <dbReference type="EMBL" id="MEM5500732.1"/>
    </source>
</evidence>
<evidence type="ECO:0000256" key="4">
    <source>
        <dbReference type="ARBA" id="ARBA00012739"/>
    </source>
</evidence>
<evidence type="ECO:0000256" key="6">
    <source>
        <dbReference type="ARBA" id="ARBA00022598"/>
    </source>
</evidence>
<dbReference type="PANTHER" id="PTHR11895">
    <property type="entry name" value="TRANSAMIDASE"/>
    <property type="match status" value="1"/>
</dbReference>
<evidence type="ECO:0000256" key="8">
    <source>
        <dbReference type="ARBA" id="ARBA00022840"/>
    </source>
</evidence>
<name>A0ABU9T3M4_9HYPH</name>
<keyword evidence="14" id="KW-1185">Reference proteome</keyword>
<dbReference type="InterPro" id="IPR004412">
    <property type="entry name" value="GatA"/>
</dbReference>
<comment type="caution">
    <text evidence="13">The sequence shown here is derived from an EMBL/GenBank/DDBJ whole genome shotgun (WGS) entry which is preliminary data.</text>
</comment>
<accession>A0ABU9T3M4</accession>
<dbReference type="HAMAP" id="MF_00120">
    <property type="entry name" value="GatA"/>
    <property type="match status" value="1"/>
</dbReference>
<comment type="catalytic activity">
    <reaction evidence="10 11">
        <text>L-glutamyl-tRNA(Gln) + L-glutamine + ATP + H2O = L-glutaminyl-tRNA(Gln) + L-glutamate + ADP + phosphate + H(+)</text>
        <dbReference type="Rhea" id="RHEA:17521"/>
        <dbReference type="Rhea" id="RHEA-COMP:9681"/>
        <dbReference type="Rhea" id="RHEA-COMP:9684"/>
        <dbReference type="ChEBI" id="CHEBI:15377"/>
        <dbReference type="ChEBI" id="CHEBI:15378"/>
        <dbReference type="ChEBI" id="CHEBI:29985"/>
        <dbReference type="ChEBI" id="CHEBI:30616"/>
        <dbReference type="ChEBI" id="CHEBI:43474"/>
        <dbReference type="ChEBI" id="CHEBI:58359"/>
        <dbReference type="ChEBI" id="CHEBI:78520"/>
        <dbReference type="ChEBI" id="CHEBI:78521"/>
        <dbReference type="ChEBI" id="CHEBI:456216"/>
        <dbReference type="EC" id="6.3.5.7"/>
    </reaction>
</comment>
<dbReference type="Pfam" id="PF01425">
    <property type="entry name" value="Amidase"/>
    <property type="match status" value="1"/>
</dbReference>
<evidence type="ECO:0000256" key="5">
    <source>
        <dbReference type="ARBA" id="ARBA00014428"/>
    </source>
</evidence>
<dbReference type="NCBIfam" id="TIGR00132">
    <property type="entry name" value="gatA"/>
    <property type="match status" value="1"/>
</dbReference>
<comment type="similarity">
    <text evidence="2 11">Belongs to the amidase family. GatA subfamily.</text>
</comment>
<dbReference type="EMBL" id="JBBMQO010000002">
    <property type="protein sequence ID" value="MEM5500732.1"/>
    <property type="molecule type" value="Genomic_DNA"/>
</dbReference>
<evidence type="ECO:0000259" key="12">
    <source>
        <dbReference type="Pfam" id="PF01425"/>
    </source>
</evidence>
<evidence type="ECO:0000256" key="9">
    <source>
        <dbReference type="ARBA" id="ARBA00022917"/>
    </source>
</evidence>
<sequence>MTDLTALTIAEAREKLRAKEITAVELTDAYISAIDAANGALNAYVALTPEKARDMAKASDVKYASGNAGALEGIPLGIKDLFGTYDVHTQAASHILDGFKPKYESTVTQNLWDDGAVMLGKLNMDEFAMGSSNETSYYGPVKNPWRANGSDVDLVPGGSSGGSASAVAAHICAGATATDTGGSIRQPAAFTGTVGIKPTYGRCSRWGVAAFASSLDQAGPITRDVRDAAIMLKSMASVDAKDTTSVDLPVPDYEAALGGSVKGMKIGIPAEYRVDGLDPEIQALWEQGIQWLKDAGAEIVNISLPNTKYALPAYYIVAPAEASSNLARYDGVKYGLRVPGKDITDMYEQTRAAGFGAEVKRRIMIGTYVLSAGYYDAYYLKAQKVRTLIKRDFENVFADGVDAILTPATPSAAFGIGDKAMKADPVKMYLNDVFTVTVNMAGLPGIAVPAGLSSTGLPLGLQLIGKPFDEETLFKTAHVIEQAAGKFTATKWW</sequence>
<comment type="function">
    <text evidence="11">Allows the formation of correctly charged Gln-tRNA(Gln) through the transamidation of misacylated Glu-tRNA(Gln) in organisms which lack glutaminyl-tRNA synthetase. The reaction takes place in the presence of glutamine and ATP through an activated gamma-phospho-Glu-tRNA(Gln).</text>
</comment>
<keyword evidence="9 11" id="KW-0648">Protein biosynthesis</keyword>
<dbReference type="InterPro" id="IPR000120">
    <property type="entry name" value="Amidase"/>
</dbReference>
<feature type="active site" description="Charge relay system" evidence="11">
    <location>
        <position position="159"/>
    </location>
</feature>
<dbReference type="InterPro" id="IPR036928">
    <property type="entry name" value="AS_sf"/>
</dbReference>
<proteinExistence type="inferred from homology"/>
<evidence type="ECO:0000256" key="10">
    <source>
        <dbReference type="ARBA" id="ARBA00047407"/>
    </source>
</evidence>
<evidence type="ECO:0000313" key="14">
    <source>
        <dbReference type="Proteomes" id="UP001477870"/>
    </source>
</evidence>
<dbReference type="EC" id="6.3.5.7" evidence="4 11"/>
<dbReference type="InterPro" id="IPR023631">
    <property type="entry name" value="Amidase_dom"/>
</dbReference>
<dbReference type="Gene3D" id="3.90.1300.10">
    <property type="entry name" value="Amidase signature (AS) domain"/>
    <property type="match status" value="1"/>
</dbReference>
<keyword evidence="8 11" id="KW-0067">ATP-binding</keyword>
<evidence type="ECO:0000256" key="7">
    <source>
        <dbReference type="ARBA" id="ARBA00022741"/>
    </source>
</evidence>
<keyword evidence="7 11" id="KW-0547">Nucleotide-binding</keyword>
<evidence type="ECO:0000256" key="2">
    <source>
        <dbReference type="ARBA" id="ARBA00008069"/>
    </source>
</evidence>
<dbReference type="Proteomes" id="UP001477870">
    <property type="component" value="Unassembled WGS sequence"/>
</dbReference>
<feature type="active site" description="Charge relay system" evidence="11">
    <location>
        <position position="79"/>
    </location>
</feature>
<comment type="function">
    <text evidence="1">Hydrolyzes indole-3-acetamide (IAM) into indole-3-acetic acid (IAA).</text>
</comment>
<dbReference type="RefSeq" id="WP_342847046.1">
    <property type="nucleotide sequence ID" value="NZ_JBBMQO010000002.1"/>
</dbReference>
<dbReference type="SUPFAM" id="SSF75304">
    <property type="entry name" value="Amidase signature (AS) enzymes"/>
    <property type="match status" value="1"/>
</dbReference>
<dbReference type="InterPro" id="IPR020556">
    <property type="entry name" value="Amidase_CS"/>
</dbReference>
<keyword evidence="6 11" id="KW-0436">Ligase</keyword>
<organism evidence="13 14">
    <name type="scientific">Ahrensia kielensis</name>
    <dbReference type="NCBI Taxonomy" id="76980"/>
    <lineage>
        <taxon>Bacteria</taxon>
        <taxon>Pseudomonadati</taxon>
        <taxon>Pseudomonadota</taxon>
        <taxon>Alphaproteobacteria</taxon>
        <taxon>Hyphomicrobiales</taxon>
        <taxon>Ahrensiaceae</taxon>
        <taxon>Ahrensia</taxon>
    </lineage>
</organism>
<evidence type="ECO:0000256" key="11">
    <source>
        <dbReference type="HAMAP-Rule" id="MF_00120"/>
    </source>
</evidence>